<dbReference type="Proteomes" id="UP001225933">
    <property type="component" value="Unassembled WGS sequence"/>
</dbReference>
<keyword evidence="1" id="KW-0131">Cell cycle</keyword>
<gene>
    <name evidence="1" type="ORF">QX233_17720</name>
</gene>
<dbReference type="EMBL" id="JAUHGV010000027">
    <property type="protein sequence ID" value="MDN4014314.1"/>
    <property type="molecule type" value="Genomic_DNA"/>
</dbReference>
<name>A0AAJ1VNW2_9FLAO</name>
<dbReference type="RefSeq" id="WP_214590456.1">
    <property type="nucleotide sequence ID" value="NZ_JAUHGV010000027.1"/>
</dbReference>
<dbReference type="CDD" id="cd00085">
    <property type="entry name" value="HNHc"/>
    <property type="match status" value="1"/>
</dbReference>
<accession>A0AAJ1VNW2</accession>
<protein>
    <submittedName>
        <fullName evidence="1">Cell division protein</fullName>
    </submittedName>
</protein>
<sequence length="247" mass="28790">MKYQRPAIPNEVKREVRQRCGFGCVVCGCPIYEYEHMKEYAIVKRHISEEITLLCPMHHSLKTRKLLSPLVIEENNKDPYNRRNSYTKPEFLNYFGNSAIILIGGSTFEIIDDGHGIFNIPLKVLGQPIIKVSLNNNEFFLDILLCDENDNVLLKVENNNVIYNIDVWDIEYTANRLIIRQASGKIFIDIVFEVPNKIYFKRGEFFYKGNNFKLKENQLLINNKIFRNPILFSGNYFHNCTGGIDIQ</sequence>
<evidence type="ECO:0000313" key="1">
    <source>
        <dbReference type="EMBL" id="MDN4014314.1"/>
    </source>
</evidence>
<comment type="caution">
    <text evidence="1">The sequence shown here is derived from an EMBL/GenBank/DDBJ whole genome shotgun (WGS) entry which is preliminary data.</text>
</comment>
<evidence type="ECO:0000313" key="2">
    <source>
        <dbReference type="Proteomes" id="UP001225933"/>
    </source>
</evidence>
<proteinExistence type="predicted"/>
<organism evidence="1 2">
    <name type="scientific">Chryseobacterium gambrini</name>
    <dbReference type="NCBI Taxonomy" id="373672"/>
    <lineage>
        <taxon>Bacteria</taxon>
        <taxon>Pseudomonadati</taxon>
        <taxon>Bacteroidota</taxon>
        <taxon>Flavobacteriia</taxon>
        <taxon>Flavobacteriales</taxon>
        <taxon>Weeksellaceae</taxon>
        <taxon>Chryseobacterium group</taxon>
        <taxon>Chryseobacterium</taxon>
    </lineage>
</organism>
<reference evidence="1" key="1">
    <citation type="submission" date="2023-06" db="EMBL/GenBank/DDBJ databases">
        <title>Two Chryseobacterium gambrini strains from China.</title>
        <authorList>
            <person name="Zeng J."/>
            <person name="Wu Y."/>
        </authorList>
    </citation>
    <scope>NUCLEOTIDE SEQUENCE</scope>
    <source>
        <strain evidence="1">SQ219</strain>
    </source>
</reference>
<keyword evidence="1" id="KW-0132">Cell division</keyword>
<dbReference type="InterPro" id="IPR003615">
    <property type="entry name" value="HNH_nuc"/>
</dbReference>
<dbReference type="GO" id="GO:0051301">
    <property type="term" value="P:cell division"/>
    <property type="evidence" value="ECO:0007669"/>
    <property type="project" value="UniProtKB-KW"/>
</dbReference>
<dbReference type="AlphaFoldDB" id="A0AAJ1VNW2"/>